<accession>A0ABT2I7U9</accession>
<comment type="caution">
    <text evidence="2">The sequence shown here is derived from an EMBL/GenBank/DDBJ whole genome shotgun (WGS) entry which is preliminary data.</text>
</comment>
<dbReference type="SMART" id="SM00530">
    <property type="entry name" value="HTH_XRE"/>
    <property type="match status" value="1"/>
</dbReference>
<dbReference type="SUPFAM" id="SSF47413">
    <property type="entry name" value="lambda repressor-like DNA-binding domains"/>
    <property type="match status" value="1"/>
</dbReference>
<dbReference type="RefSeq" id="WP_013833530.1">
    <property type="nucleotide sequence ID" value="NZ_JANZXA010000010.1"/>
</dbReference>
<dbReference type="InterPro" id="IPR010982">
    <property type="entry name" value="Lambda_DNA-bd_dom_sf"/>
</dbReference>
<dbReference type="Pfam" id="PF01381">
    <property type="entry name" value="HTH_3"/>
    <property type="match status" value="1"/>
</dbReference>
<dbReference type="Gene3D" id="1.10.260.40">
    <property type="entry name" value="lambda repressor-like DNA-binding domains"/>
    <property type="match status" value="1"/>
</dbReference>
<feature type="domain" description="HTH cro/C1-type" evidence="1">
    <location>
        <begin position="26"/>
        <end position="80"/>
    </location>
</feature>
<dbReference type="EMBL" id="JANZXA010000010">
    <property type="protein sequence ID" value="MCT2400868.1"/>
    <property type="molecule type" value="Genomic_DNA"/>
</dbReference>
<dbReference type="PROSITE" id="PS50943">
    <property type="entry name" value="HTH_CROC1"/>
    <property type="match status" value="1"/>
</dbReference>
<name>A0ABT2I7U9_9SPHN</name>
<dbReference type="InterPro" id="IPR001387">
    <property type="entry name" value="Cro/C1-type_HTH"/>
</dbReference>
<reference evidence="2" key="1">
    <citation type="submission" date="2022-09" db="EMBL/GenBank/DDBJ databases">
        <title>Novosphingobium sp. Nov., a polycyclic aromatic hydrocarbon-degrading bacterium isolated form mangrove sediments in HongKong.</title>
        <authorList>
            <person name="Hu Z."/>
        </authorList>
    </citation>
    <scope>NUCLEOTIDE SEQUENCE</scope>
    <source>
        <strain evidence="2">HK4-1</strain>
    </source>
</reference>
<protein>
    <submittedName>
        <fullName evidence="2">Helix-turn-helix transcriptional regulator</fullName>
    </submittedName>
</protein>
<evidence type="ECO:0000313" key="2">
    <source>
        <dbReference type="EMBL" id="MCT2400868.1"/>
    </source>
</evidence>
<gene>
    <name evidence="2" type="ORF">NZK81_15045</name>
</gene>
<evidence type="ECO:0000313" key="3">
    <source>
        <dbReference type="Proteomes" id="UP001165583"/>
    </source>
</evidence>
<dbReference type="CDD" id="cd00093">
    <property type="entry name" value="HTH_XRE"/>
    <property type="match status" value="1"/>
</dbReference>
<evidence type="ECO:0000259" key="1">
    <source>
        <dbReference type="PROSITE" id="PS50943"/>
    </source>
</evidence>
<proteinExistence type="predicted"/>
<dbReference type="Proteomes" id="UP001165583">
    <property type="component" value="Unassembled WGS sequence"/>
</dbReference>
<sequence length="138" mass="15534">MPQECMASGSDASSLAEIKQMSGRRIENGRKREGLTQSMLAKRVGLGVSWIREIESGNPKTKIDDHLRCSAALRISPSYIFIPLLFTVHGLRFAPQLLAGNLFELERRWLQFIVDQNIADMRKTLFDGGSDDLLAEQR</sequence>
<keyword evidence="3" id="KW-1185">Reference proteome</keyword>
<organism evidence="2 3">
    <name type="scientific">Novosphingobium mangrovi</name>
    <name type="common">ex Huang et al. 2023</name>
    <dbReference type="NCBI Taxonomy" id="2976432"/>
    <lineage>
        <taxon>Bacteria</taxon>
        <taxon>Pseudomonadati</taxon>
        <taxon>Pseudomonadota</taxon>
        <taxon>Alphaproteobacteria</taxon>
        <taxon>Sphingomonadales</taxon>
        <taxon>Sphingomonadaceae</taxon>
        <taxon>Novosphingobium</taxon>
    </lineage>
</organism>